<keyword evidence="5 6" id="KW-0819">tRNA processing</keyword>
<evidence type="ECO:0000313" key="9">
    <source>
        <dbReference type="EMBL" id="QDU63142.1"/>
    </source>
</evidence>
<dbReference type="InterPro" id="IPR016914">
    <property type="entry name" value="TrmL"/>
</dbReference>
<dbReference type="InterPro" id="IPR029028">
    <property type="entry name" value="Alpha/beta_knot_MTases"/>
</dbReference>
<keyword evidence="1 6" id="KW-0963">Cytoplasm</keyword>
<keyword evidence="4 6" id="KW-0949">S-adenosyl-L-methionine</keyword>
<evidence type="ECO:0000313" key="10">
    <source>
        <dbReference type="Proteomes" id="UP000317093"/>
    </source>
</evidence>
<dbReference type="Gene3D" id="3.40.1280.10">
    <property type="match status" value="1"/>
</dbReference>
<dbReference type="Pfam" id="PF00588">
    <property type="entry name" value="SpoU_methylase"/>
    <property type="match status" value="1"/>
</dbReference>
<dbReference type="InterPro" id="IPR029026">
    <property type="entry name" value="tRNA_m1G_MTases_N"/>
</dbReference>
<dbReference type="InterPro" id="IPR001537">
    <property type="entry name" value="SpoU_MeTrfase"/>
</dbReference>
<feature type="binding site" evidence="6 7">
    <location>
        <position position="132"/>
    </location>
    <ligand>
        <name>S-adenosyl-L-methionine</name>
        <dbReference type="ChEBI" id="CHEBI:59789"/>
    </ligand>
</feature>
<feature type="binding site" evidence="6 7">
    <location>
        <position position="103"/>
    </location>
    <ligand>
        <name>S-adenosyl-L-methionine</name>
        <dbReference type="ChEBI" id="CHEBI:59789"/>
    </ligand>
</feature>
<keyword evidence="3 6" id="KW-0808">Transferase</keyword>
<sequence length="151" mass="16902">MMANFHVVLIEPEIPANTGAITRLCAATGSSLHLVGRLGFRLDDRRLKRAGLDYSPLVEVQTHVDWPSCQEVLPAAPVYFFSARAERLYTEASYLPESILVFGCETRGLPPSLLRQTERCWRIPILDERVRSLNLATSVGIALYEGLRQCT</sequence>
<comment type="function">
    <text evidence="6">Could methylate the ribose at the nucleotide 34 wobble position in tRNA.</text>
</comment>
<dbReference type="AlphaFoldDB" id="A0A518B868"/>
<dbReference type="EC" id="2.1.1.207" evidence="6"/>
<accession>A0A518B868</accession>
<protein>
    <recommendedName>
        <fullName evidence="6">Putative tRNA (cytidine(34)-2'-O)-methyltransferase</fullName>
        <ecNumber evidence="6">2.1.1.207</ecNumber>
    </recommendedName>
    <alternativeName>
        <fullName evidence="6">tRNA (cytidine/uridine-2'-O-)-methyltransferase</fullName>
    </alternativeName>
</protein>
<comment type="catalytic activity">
    <reaction evidence="6">
        <text>5-carboxymethylaminomethyluridine(34) in tRNA(Leu) + S-adenosyl-L-methionine = 5-carboxymethylaminomethyl-2'-O-methyluridine(34) in tRNA(Leu) + S-adenosyl-L-homocysteine + H(+)</text>
        <dbReference type="Rhea" id="RHEA:43088"/>
        <dbReference type="Rhea" id="RHEA-COMP:10333"/>
        <dbReference type="Rhea" id="RHEA-COMP:10334"/>
        <dbReference type="ChEBI" id="CHEBI:15378"/>
        <dbReference type="ChEBI" id="CHEBI:57856"/>
        <dbReference type="ChEBI" id="CHEBI:59789"/>
        <dbReference type="ChEBI" id="CHEBI:74508"/>
        <dbReference type="ChEBI" id="CHEBI:74511"/>
        <dbReference type="EC" id="2.1.1.207"/>
    </reaction>
</comment>
<dbReference type="PIRSF" id="PIRSF029256">
    <property type="entry name" value="SpoU_TrmH_prd"/>
    <property type="match status" value="1"/>
</dbReference>
<dbReference type="GO" id="GO:0141102">
    <property type="term" value="F:tRNA (5-carboxymethylaminomethyluridine(34)-2'-O)-methyltransferase activity"/>
    <property type="evidence" value="ECO:0007669"/>
    <property type="project" value="RHEA"/>
</dbReference>
<dbReference type="GO" id="GO:0002130">
    <property type="term" value="P:wobble position ribose methylation"/>
    <property type="evidence" value="ECO:0007669"/>
    <property type="project" value="TreeGrafter"/>
</dbReference>
<dbReference type="GO" id="GO:0141098">
    <property type="term" value="F:tRNA (cytidine(34)-2'-O)-methyltransferase activity"/>
    <property type="evidence" value="ECO:0007669"/>
    <property type="project" value="RHEA"/>
</dbReference>
<comment type="similarity">
    <text evidence="6">Belongs to the class IV-like SAM-binding methyltransferase superfamily. RNA methyltransferase TrmH family. TrmL subfamily.</text>
</comment>
<dbReference type="GO" id="GO:0005737">
    <property type="term" value="C:cytoplasm"/>
    <property type="evidence" value="ECO:0007669"/>
    <property type="project" value="UniProtKB-SubCell"/>
</dbReference>
<reference evidence="9 10" key="1">
    <citation type="submission" date="2019-02" db="EMBL/GenBank/DDBJ databases">
        <title>Deep-cultivation of Planctomycetes and their phenomic and genomic characterization uncovers novel biology.</title>
        <authorList>
            <person name="Wiegand S."/>
            <person name="Jogler M."/>
            <person name="Boedeker C."/>
            <person name="Pinto D."/>
            <person name="Vollmers J."/>
            <person name="Rivas-Marin E."/>
            <person name="Kohn T."/>
            <person name="Peeters S.H."/>
            <person name="Heuer A."/>
            <person name="Rast P."/>
            <person name="Oberbeckmann S."/>
            <person name="Bunk B."/>
            <person name="Jeske O."/>
            <person name="Meyerdierks A."/>
            <person name="Storesund J.E."/>
            <person name="Kallscheuer N."/>
            <person name="Luecker S."/>
            <person name="Lage O.M."/>
            <person name="Pohl T."/>
            <person name="Merkel B.J."/>
            <person name="Hornburger P."/>
            <person name="Mueller R.-W."/>
            <person name="Bruemmer F."/>
            <person name="Labrenz M."/>
            <person name="Spormann A.M."/>
            <person name="Op den Camp H."/>
            <person name="Overmann J."/>
            <person name="Amann R."/>
            <person name="Jetten M.S.M."/>
            <person name="Mascher T."/>
            <person name="Medema M.H."/>
            <person name="Devos D.P."/>
            <person name="Kaster A.-K."/>
            <person name="Ovreas L."/>
            <person name="Rohde M."/>
            <person name="Galperin M.Y."/>
            <person name="Jogler C."/>
        </authorList>
    </citation>
    <scope>NUCLEOTIDE SEQUENCE [LARGE SCALE GENOMIC DNA]</scope>
    <source>
        <strain evidence="9 10">Pan216</strain>
    </source>
</reference>
<dbReference type="Proteomes" id="UP000317093">
    <property type="component" value="Chromosome"/>
</dbReference>
<keyword evidence="2 6" id="KW-0489">Methyltransferase</keyword>
<comment type="caution">
    <text evidence="6">Lacks conserved residue(s) required for the propagation of feature annotation.</text>
</comment>
<evidence type="ECO:0000256" key="2">
    <source>
        <dbReference type="ARBA" id="ARBA00022603"/>
    </source>
</evidence>
<organism evidence="9 10">
    <name type="scientific">Kolteria novifilia</name>
    <dbReference type="NCBI Taxonomy" id="2527975"/>
    <lineage>
        <taxon>Bacteria</taxon>
        <taxon>Pseudomonadati</taxon>
        <taxon>Planctomycetota</taxon>
        <taxon>Planctomycetia</taxon>
        <taxon>Kolteriales</taxon>
        <taxon>Kolteriaceae</taxon>
        <taxon>Kolteria</taxon>
    </lineage>
</organism>
<dbReference type="PANTHER" id="PTHR42971">
    <property type="entry name" value="TRNA (CYTIDINE(34)-2'-O)-METHYLTRANSFERASE"/>
    <property type="match status" value="1"/>
</dbReference>
<dbReference type="PANTHER" id="PTHR42971:SF1">
    <property type="entry name" value="TRNA (CYTIDINE(34)-2'-O)-METHYLTRANSFERASE"/>
    <property type="match status" value="1"/>
</dbReference>
<evidence type="ECO:0000256" key="4">
    <source>
        <dbReference type="ARBA" id="ARBA00022691"/>
    </source>
</evidence>
<evidence type="ECO:0000256" key="6">
    <source>
        <dbReference type="HAMAP-Rule" id="MF_01885"/>
    </source>
</evidence>
<dbReference type="GO" id="GO:0003723">
    <property type="term" value="F:RNA binding"/>
    <property type="evidence" value="ECO:0007669"/>
    <property type="project" value="InterPro"/>
</dbReference>
<dbReference type="CDD" id="cd18094">
    <property type="entry name" value="SpoU-like_TrmL"/>
    <property type="match status" value="1"/>
</dbReference>
<dbReference type="RefSeq" id="WP_419192727.1">
    <property type="nucleotide sequence ID" value="NZ_CP036279.1"/>
</dbReference>
<gene>
    <name evidence="9" type="primary">trmL</name>
    <name evidence="9" type="ORF">Pan216_40170</name>
</gene>
<dbReference type="HAMAP" id="MF_01885">
    <property type="entry name" value="tRNA_methyltr_TrmL"/>
    <property type="match status" value="1"/>
</dbReference>
<feature type="domain" description="tRNA/rRNA methyltransferase SpoU type" evidence="8">
    <location>
        <begin position="5"/>
        <end position="144"/>
    </location>
</feature>
<dbReference type="SUPFAM" id="SSF75217">
    <property type="entry name" value="alpha/beta knot"/>
    <property type="match status" value="1"/>
</dbReference>
<evidence type="ECO:0000256" key="3">
    <source>
        <dbReference type="ARBA" id="ARBA00022679"/>
    </source>
</evidence>
<feature type="binding site" evidence="6 7">
    <location>
        <position position="123"/>
    </location>
    <ligand>
        <name>S-adenosyl-L-methionine</name>
        <dbReference type="ChEBI" id="CHEBI:59789"/>
    </ligand>
</feature>
<name>A0A518B868_9BACT</name>
<proteinExistence type="inferred from homology"/>
<keyword evidence="10" id="KW-1185">Reference proteome</keyword>
<dbReference type="KEGG" id="knv:Pan216_40170"/>
<evidence type="ECO:0000259" key="8">
    <source>
        <dbReference type="Pfam" id="PF00588"/>
    </source>
</evidence>
<evidence type="ECO:0000256" key="5">
    <source>
        <dbReference type="ARBA" id="ARBA00022694"/>
    </source>
</evidence>
<comment type="subcellular location">
    <subcellularLocation>
        <location evidence="6">Cytoplasm</location>
    </subcellularLocation>
</comment>
<evidence type="ECO:0000256" key="7">
    <source>
        <dbReference type="PIRSR" id="PIRSR029256-1"/>
    </source>
</evidence>
<evidence type="ECO:0000256" key="1">
    <source>
        <dbReference type="ARBA" id="ARBA00022490"/>
    </source>
</evidence>
<dbReference type="EMBL" id="CP036279">
    <property type="protein sequence ID" value="QDU63142.1"/>
    <property type="molecule type" value="Genomic_DNA"/>
</dbReference>
<comment type="catalytic activity">
    <reaction evidence="6">
        <text>cytidine(34) in tRNA + S-adenosyl-L-methionine = 2'-O-methylcytidine(34) in tRNA + S-adenosyl-L-homocysteine + H(+)</text>
        <dbReference type="Rhea" id="RHEA:43084"/>
        <dbReference type="Rhea" id="RHEA-COMP:10331"/>
        <dbReference type="Rhea" id="RHEA-COMP:10332"/>
        <dbReference type="ChEBI" id="CHEBI:15378"/>
        <dbReference type="ChEBI" id="CHEBI:57856"/>
        <dbReference type="ChEBI" id="CHEBI:59789"/>
        <dbReference type="ChEBI" id="CHEBI:74495"/>
        <dbReference type="ChEBI" id="CHEBI:82748"/>
        <dbReference type="EC" id="2.1.1.207"/>
    </reaction>
</comment>